<dbReference type="Gene3D" id="1.25.10.50">
    <property type="match status" value="1"/>
</dbReference>
<sequence>MDNVPIIGLDELDKHLDDLIADPNLSLVHKLFDDVEIQLTDSNIPALLPSFLPKLTTLLKQYHGNPEAIVSLTIKFLGPVSFTQVLQLASEESLIQALSAPAPDANILVMTIIGKAAATPNDAAILSVMPDLFRAFIQRWLTAPQVEVGQKGGKVLGDLLDIDCPLPPPPPARADAPIPTHTELVLRRAPGKGLLWELLFNNESMYRLLLDILSGRDEALAEGDTHQLSLAHGRILRILPRLATLNLEAISTSQFTATTPSYNINGHSAGFEDGSMSAPRPGDGLLQFAALYMVDKKDVLMHFNLVDFFETFVSLMRVAEHSARRVEITKALLRDAVASDDTLKNALLTLPERIVEEERGLLRAWLTEIMPEELRLVIR</sequence>
<evidence type="ECO:0000313" key="2">
    <source>
        <dbReference type="Proteomes" id="UP001302126"/>
    </source>
</evidence>
<proteinExistence type="predicted"/>
<comment type="caution">
    <text evidence="1">The sequence shown here is derived from an EMBL/GenBank/DDBJ whole genome shotgun (WGS) entry which is preliminary data.</text>
</comment>
<accession>A0AAN6WKC0</accession>
<dbReference type="AlphaFoldDB" id="A0AAN6WKC0"/>
<organism evidence="1 2">
    <name type="scientific">Podospora australis</name>
    <dbReference type="NCBI Taxonomy" id="1536484"/>
    <lineage>
        <taxon>Eukaryota</taxon>
        <taxon>Fungi</taxon>
        <taxon>Dikarya</taxon>
        <taxon>Ascomycota</taxon>
        <taxon>Pezizomycotina</taxon>
        <taxon>Sordariomycetes</taxon>
        <taxon>Sordariomycetidae</taxon>
        <taxon>Sordariales</taxon>
        <taxon>Podosporaceae</taxon>
        <taxon>Podospora</taxon>
    </lineage>
</organism>
<protein>
    <recommendedName>
        <fullName evidence="3">DNA mismatch repair protein HSM3 N-terminal domain-containing protein</fullName>
    </recommendedName>
</protein>
<keyword evidence="2" id="KW-1185">Reference proteome</keyword>
<evidence type="ECO:0000313" key="1">
    <source>
        <dbReference type="EMBL" id="KAK4183416.1"/>
    </source>
</evidence>
<gene>
    <name evidence="1" type="ORF">QBC35DRAFT_113522</name>
</gene>
<dbReference type="Proteomes" id="UP001302126">
    <property type="component" value="Unassembled WGS sequence"/>
</dbReference>
<reference evidence="1" key="1">
    <citation type="journal article" date="2023" name="Mol. Phylogenet. Evol.">
        <title>Genome-scale phylogeny and comparative genomics of the fungal order Sordariales.</title>
        <authorList>
            <person name="Hensen N."/>
            <person name="Bonometti L."/>
            <person name="Westerberg I."/>
            <person name="Brannstrom I.O."/>
            <person name="Guillou S."/>
            <person name="Cros-Aarteil S."/>
            <person name="Calhoun S."/>
            <person name="Haridas S."/>
            <person name="Kuo A."/>
            <person name="Mondo S."/>
            <person name="Pangilinan J."/>
            <person name="Riley R."/>
            <person name="LaButti K."/>
            <person name="Andreopoulos B."/>
            <person name="Lipzen A."/>
            <person name="Chen C."/>
            <person name="Yan M."/>
            <person name="Daum C."/>
            <person name="Ng V."/>
            <person name="Clum A."/>
            <person name="Steindorff A."/>
            <person name="Ohm R.A."/>
            <person name="Martin F."/>
            <person name="Silar P."/>
            <person name="Natvig D.O."/>
            <person name="Lalanne C."/>
            <person name="Gautier V."/>
            <person name="Ament-Velasquez S.L."/>
            <person name="Kruys A."/>
            <person name="Hutchinson M.I."/>
            <person name="Powell A.J."/>
            <person name="Barry K."/>
            <person name="Miller A.N."/>
            <person name="Grigoriev I.V."/>
            <person name="Debuchy R."/>
            <person name="Gladieux P."/>
            <person name="Hiltunen Thoren M."/>
            <person name="Johannesson H."/>
        </authorList>
    </citation>
    <scope>NUCLEOTIDE SEQUENCE</scope>
    <source>
        <strain evidence="1">PSN309</strain>
    </source>
</reference>
<dbReference type="EMBL" id="MU864550">
    <property type="protein sequence ID" value="KAK4183416.1"/>
    <property type="molecule type" value="Genomic_DNA"/>
</dbReference>
<reference evidence="1" key="2">
    <citation type="submission" date="2023-05" db="EMBL/GenBank/DDBJ databases">
        <authorList>
            <consortium name="Lawrence Berkeley National Laboratory"/>
            <person name="Steindorff A."/>
            <person name="Hensen N."/>
            <person name="Bonometti L."/>
            <person name="Westerberg I."/>
            <person name="Brannstrom I.O."/>
            <person name="Guillou S."/>
            <person name="Cros-Aarteil S."/>
            <person name="Calhoun S."/>
            <person name="Haridas S."/>
            <person name="Kuo A."/>
            <person name="Mondo S."/>
            <person name="Pangilinan J."/>
            <person name="Riley R."/>
            <person name="Labutti K."/>
            <person name="Andreopoulos B."/>
            <person name="Lipzen A."/>
            <person name="Chen C."/>
            <person name="Yanf M."/>
            <person name="Daum C."/>
            <person name="Ng V."/>
            <person name="Clum A."/>
            <person name="Ohm R."/>
            <person name="Martin F."/>
            <person name="Silar P."/>
            <person name="Natvig D."/>
            <person name="Lalanne C."/>
            <person name="Gautier V."/>
            <person name="Ament-Velasquez S.L."/>
            <person name="Kruys A."/>
            <person name="Hutchinson M.I."/>
            <person name="Powell A.J."/>
            <person name="Barry K."/>
            <person name="Miller A.N."/>
            <person name="Grigoriev I.V."/>
            <person name="Debuchy R."/>
            <person name="Gladieux P."/>
            <person name="Thoren M.H."/>
            <person name="Johannesson H."/>
        </authorList>
    </citation>
    <scope>NUCLEOTIDE SEQUENCE</scope>
    <source>
        <strain evidence="1">PSN309</strain>
    </source>
</reference>
<name>A0AAN6WKC0_9PEZI</name>
<evidence type="ECO:0008006" key="3">
    <source>
        <dbReference type="Google" id="ProtNLM"/>
    </source>
</evidence>